<feature type="non-terminal residue" evidence="2">
    <location>
        <position position="1"/>
    </location>
</feature>
<feature type="region of interest" description="Disordered" evidence="1">
    <location>
        <begin position="1"/>
        <end position="24"/>
    </location>
</feature>
<feature type="non-terminal residue" evidence="2">
    <location>
        <position position="79"/>
    </location>
</feature>
<sequence>GKRHMERRSAVGTPASRPGGAPMSERPWLNACHPLFMDYLTPEHHTGNGLLGLGCGAKTGRDGRAPPMLSLSGCGLRLP</sequence>
<name>A0A061QXG9_9CHLO</name>
<dbReference type="EMBL" id="GBEZ01023781">
    <property type="protein sequence ID" value="JAC63134.1"/>
    <property type="molecule type" value="Transcribed_RNA"/>
</dbReference>
<reference evidence="2" key="1">
    <citation type="submission" date="2014-05" db="EMBL/GenBank/DDBJ databases">
        <title>The transcriptome of the halophilic microalga Tetraselmis sp. GSL018 isolated from the Great Salt Lake, Utah.</title>
        <authorList>
            <person name="Jinkerson R.E."/>
            <person name="D'Adamo S."/>
            <person name="Posewitz M.C."/>
        </authorList>
    </citation>
    <scope>NUCLEOTIDE SEQUENCE</scope>
    <source>
        <strain evidence="2">GSL018</strain>
    </source>
</reference>
<gene>
    <name evidence="2" type="ORF">TSPGSL018_21387</name>
</gene>
<organism evidence="2">
    <name type="scientific">Tetraselmis sp. GSL018</name>
    <dbReference type="NCBI Taxonomy" id="582737"/>
    <lineage>
        <taxon>Eukaryota</taxon>
        <taxon>Viridiplantae</taxon>
        <taxon>Chlorophyta</taxon>
        <taxon>core chlorophytes</taxon>
        <taxon>Chlorodendrophyceae</taxon>
        <taxon>Chlorodendrales</taxon>
        <taxon>Chlorodendraceae</taxon>
        <taxon>Tetraselmis</taxon>
    </lineage>
</organism>
<protein>
    <submittedName>
        <fullName evidence="2">Uncharacterized protein</fullName>
    </submittedName>
</protein>
<proteinExistence type="predicted"/>
<dbReference type="AlphaFoldDB" id="A0A061QXG9"/>
<accession>A0A061QXG9</accession>
<evidence type="ECO:0000256" key="1">
    <source>
        <dbReference type="SAM" id="MobiDB-lite"/>
    </source>
</evidence>
<evidence type="ECO:0000313" key="2">
    <source>
        <dbReference type="EMBL" id="JAC63134.1"/>
    </source>
</evidence>